<sequence length="404" mass="45232">MDTDEACSSKSRPQPSRQQCHSQVAGDKSKQKKGTLPAVNHSKHLHLLRPTYETADEGEPFFQRQMEVIKYLPKKVNKNQALPLARVKKIMKMDEIIATQMISSDVPLLLSKGCEILIEEIVEEAYKSTLRNKRKTIQKNDVAIAIKGKEHMDFLIDIVPREWAVNDQKSISNKKKGEIRMPPPSAKKQTDLPKDKLDNKNGRNKRSGLGVEAIQIPSQQLPHHQQIDPQPQVMYAVDPNGDTQYLQPASFMAPNDGCHGVVDGMGNLLSFQQPNGEQIYLLQQPDGTFIALNNVSSGFEQYPTSSGDQQQGCHQFGNGPLQHSSQGEHQLATQESNHQPGVNSRFYHQQQDHLQFGKQNKLYSFVDHQLQSPTNQYTAHLANSKFQAVIPDEDCSGPSGSNAR</sequence>
<accession>A0AC35TZ21</accession>
<protein>
    <submittedName>
        <fullName evidence="2">CBFD_NFYB_HMF domain-containing protein</fullName>
    </submittedName>
</protein>
<dbReference type="WBParaSite" id="RSKR_0000536400.1">
    <property type="protein sequence ID" value="RSKR_0000536400.1"/>
    <property type="gene ID" value="RSKR_0000536400"/>
</dbReference>
<reference evidence="2" key="1">
    <citation type="submission" date="2016-11" db="UniProtKB">
        <authorList>
            <consortium name="WormBaseParasite"/>
        </authorList>
    </citation>
    <scope>IDENTIFICATION</scope>
    <source>
        <strain evidence="2">KR3021</strain>
    </source>
</reference>
<evidence type="ECO:0000313" key="1">
    <source>
        <dbReference type="Proteomes" id="UP000095286"/>
    </source>
</evidence>
<organism evidence="1 2">
    <name type="scientific">Rhabditophanes sp. KR3021</name>
    <dbReference type="NCBI Taxonomy" id="114890"/>
    <lineage>
        <taxon>Eukaryota</taxon>
        <taxon>Metazoa</taxon>
        <taxon>Ecdysozoa</taxon>
        <taxon>Nematoda</taxon>
        <taxon>Chromadorea</taxon>
        <taxon>Rhabditida</taxon>
        <taxon>Tylenchina</taxon>
        <taxon>Panagrolaimomorpha</taxon>
        <taxon>Strongyloidoidea</taxon>
        <taxon>Alloionematidae</taxon>
        <taxon>Rhabditophanes</taxon>
    </lineage>
</organism>
<evidence type="ECO:0000313" key="2">
    <source>
        <dbReference type="WBParaSite" id="RSKR_0000536400.1"/>
    </source>
</evidence>
<name>A0AC35TZ21_9BILA</name>
<dbReference type="Proteomes" id="UP000095286">
    <property type="component" value="Unplaced"/>
</dbReference>
<proteinExistence type="predicted"/>